<dbReference type="EMBL" id="WSTB01000010">
    <property type="protein sequence ID" value="MWB96070.1"/>
    <property type="molecule type" value="Genomic_DNA"/>
</dbReference>
<protein>
    <submittedName>
        <fullName evidence="1">Uncharacterized protein</fullName>
    </submittedName>
</protein>
<evidence type="ECO:0000313" key="2">
    <source>
        <dbReference type="Proteomes" id="UP000471501"/>
    </source>
</evidence>
<gene>
    <name evidence="1" type="ORF">GON26_17020</name>
</gene>
<dbReference type="Proteomes" id="UP000471501">
    <property type="component" value="Unassembled WGS sequence"/>
</dbReference>
<accession>A0A6I4NPA5</accession>
<dbReference type="AlphaFoldDB" id="A0A6I4NPA5"/>
<organism evidence="1 2">
    <name type="scientific">Flavobacterium hydrocarbonoxydans</name>
    <dbReference type="NCBI Taxonomy" id="2683249"/>
    <lineage>
        <taxon>Bacteria</taxon>
        <taxon>Pseudomonadati</taxon>
        <taxon>Bacteroidota</taxon>
        <taxon>Flavobacteriia</taxon>
        <taxon>Flavobacteriales</taxon>
        <taxon>Flavobacteriaceae</taxon>
        <taxon>Flavobacterium</taxon>
    </lineage>
</organism>
<proteinExistence type="predicted"/>
<evidence type="ECO:0000313" key="1">
    <source>
        <dbReference type="EMBL" id="MWB96070.1"/>
    </source>
</evidence>
<name>A0A6I4NPA5_9FLAO</name>
<comment type="caution">
    <text evidence="1">The sequence shown here is derived from an EMBL/GenBank/DDBJ whole genome shotgun (WGS) entry which is preliminary data.</text>
</comment>
<dbReference type="RefSeq" id="WP_160375970.1">
    <property type="nucleotide sequence ID" value="NZ_WSTB01000010.1"/>
</dbReference>
<sequence length="240" mass="27997">MKQLLSFIILIISTISFGQTAIVNFQKVFPNVEETENYIKFEINGQNFGEKDSIISIRINKSGFDNCKAIINNDTLNFVAKFRENETYEIRQGCCCAAFTLTAQNNPNRGTVKFKNRTKRDLGLIVAEANIEKIGIGKTQNIYASESAMCLFKPCSILLTETEYLSEKYDYKSDERDYDTLWKEQRKYEIASIWFHFLHGEKIELFYNEKTKKIELNLIGYLTEKEFKKTIEEFNKNVQE</sequence>
<keyword evidence="2" id="KW-1185">Reference proteome</keyword>
<reference evidence="1 2" key="1">
    <citation type="submission" date="2019-12" db="EMBL/GenBank/DDBJ databases">
        <authorList>
            <person name="Kim Y.S."/>
        </authorList>
    </citation>
    <scope>NUCLEOTIDE SEQUENCE [LARGE SCALE GENOMIC DNA]</scope>
    <source>
        <strain evidence="1 2">GA093</strain>
    </source>
</reference>